<evidence type="ECO:0000313" key="2">
    <source>
        <dbReference type="Proteomes" id="UP000294565"/>
    </source>
</evidence>
<keyword evidence="2" id="KW-1185">Reference proteome</keyword>
<protein>
    <submittedName>
        <fullName evidence="1">Uncharacterized protein</fullName>
    </submittedName>
</protein>
<name>A0A482JDT4_9CAUD</name>
<dbReference type="RefSeq" id="YP_010049784.1">
    <property type="nucleotide sequence ID" value="NC_054393.1"/>
</dbReference>
<dbReference type="GeneID" id="63743107"/>
<dbReference type="Proteomes" id="UP000294565">
    <property type="component" value="Segment"/>
</dbReference>
<sequence length="111" mass="12387">MTTATIDIATPTQELEWEAVGQTGLRAADPNGNGTWRIWMGTVSNYQLVFIDNDGTETKYGPRRWGGRQVGRDAEGNRIMEYGWFTLSHGCFREGLIAAREYAAKLVASTR</sequence>
<evidence type="ECO:0000313" key="1">
    <source>
        <dbReference type="EMBL" id="QBP29772.1"/>
    </source>
</evidence>
<proteinExistence type="predicted"/>
<organism evidence="1 2">
    <name type="scientific">Mycobacterium phage Typha</name>
    <dbReference type="NCBI Taxonomy" id="2517971"/>
    <lineage>
        <taxon>Viruses</taxon>
        <taxon>Duplodnaviria</taxon>
        <taxon>Heunggongvirae</taxon>
        <taxon>Uroviricota</taxon>
        <taxon>Caudoviricetes</taxon>
        <taxon>Typhavirus</taxon>
        <taxon>Typhavirus typha</taxon>
    </lineage>
</organism>
<reference evidence="1 2" key="1">
    <citation type="submission" date="2019-02" db="EMBL/GenBank/DDBJ databases">
        <authorList>
            <person name="Kanzanas C."/>
            <person name="Smith M.A."/>
            <person name="Zack K.M."/>
            <person name="Garlena R.A."/>
            <person name="Russell D.A."/>
            <person name="Pope W.H."/>
            <person name="Jacobs-Sera D."/>
            <person name="Hatfull G.F."/>
        </authorList>
    </citation>
    <scope>NUCLEOTIDE SEQUENCE [LARGE SCALE GENOMIC DNA]</scope>
</reference>
<gene>
    <name evidence="1" type="primary">117</name>
    <name evidence="1" type="ORF">SEA_TYPHA_117</name>
</gene>
<dbReference type="EMBL" id="MK494099">
    <property type="protein sequence ID" value="QBP29772.1"/>
    <property type="molecule type" value="Genomic_DNA"/>
</dbReference>
<accession>A0A482JDT4</accession>
<dbReference type="KEGG" id="vg:63743107"/>